<feature type="signal peptide" evidence="1">
    <location>
        <begin position="1"/>
        <end position="21"/>
    </location>
</feature>
<evidence type="ECO:0000313" key="4">
    <source>
        <dbReference type="Proteomes" id="UP000312032"/>
    </source>
</evidence>
<dbReference type="OrthoDB" id="3393679at2"/>
<feature type="domain" description="AMIN-like" evidence="2">
    <location>
        <begin position="58"/>
        <end position="180"/>
    </location>
</feature>
<comment type="caution">
    <text evidence="3">The sequence shown here is derived from an EMBL/GenBank/DDBJ whole genome shotgun (WGS) entry which is preliminary data.</text>
</comment>
<dbReference type="Pfam" id="PF24837">
    <property type="entry name" value="AMIN-like"/>
    <property type="match status" value="1"/>
</dbReference>
<dbReference type="AlphaFoldDB" id="A0A5C4U5F6"/>
<evidence type="ECO:0000259" key="2">
    <source>
        <dbReference type="Pfam" id="PF24837"/>
    </source>
</evidence>
<dbReference type="RefSeq" id="WP_139465335.1">
    <property type="nucleotide sequence ID" value="NZ_VDHJ01000005.1"/>
</dbReference>
<dbReference type="InterPro" id="IPR056303">
    <property type="entry name" value="AMIN-like"/>
</dbReference>
<dbReference type="EMBL" id="VDHJ01000005">
    <property type="protein sequence ID" value="TNL98490.1"/>
    <property type="molecule type" value="Genomic_DNA"/>
</dbReference>
<sequence>MRSVFVALSAVLLLTACGVGDSPSGAGLDKAAPAGTRPLGDASMQAKTLRPSPSSSLVVTGVRVGSHAGFDRVVFDLSGTGSPGWFVDYTDNPSQLGSGRTIDVQGSTALNVNIDGTVSAHQAGVAPAQLDHTEGIGNVVEVVSAGTFEGRSQFVIGLTTSMPYSVEVLQEPLRLVIDFRQTP</sequence>
<proteinExistence type="predicted"/>
<gene>
    <name evidence="3" type="ORF">FHE74_04630</name>
</gene>
<name>A0A5C4U5F6_9CORY</name>
<feature type="chain" id="PRO_5022733269" description="AMIN-like domain-containing protein" evidence="1">
    <location>
        <begin position="22"/>
        <end position="183"/>
    </location>
</feature>
<accession>A0A5C4U5F6</accession>
<dbReference type="Proteomes" id="UP000312032">
    <property type="component" value="Unassembled WGS sequence"/>
</dbReference>
<organism evidence="3 4">
    <name type="scientific">Corynebacterium tapiri</name>
    <dbReference type="NCBI Taxonomy" id="1448266"/>
    <lineage>
        <taxon>Bacteria</taxon>
        <taxon>Bacillati</taxon>
        <taxon>Actinomycetota</taxon>
        <taxon>Actinomycetes</taxon>
        <taxon>Mycobacteriales</taxon>
        <taxon>Corynebacteriaceae</taxon>
        <taxon>Corynebacterium</taxon>
    </lineage>
</organism>
<dbReference type="PROSITE" id="PS51257">
    <property type="entry name" value="PROKAR_LIPOPROTEIN"/>
    <property type="match status" value="1"/>
</dbReference>
<evidence type="ECO:0000313" key="3">
    <source>
        <dbReference type="EMBL" id="TNL98490.1"/>
    </source>
</evidence>
<keyword evidence="4" id="KW-1185">Reference proteome</keyword>
<protein>
    <recommendedName>
        <fullName evidence="2">AMIN-like domain-containing protein</fullName>
    </recommendedName>
</protein>
<keyword evidence="1" id="KW-0732">Signal</keyword>
<reference evidence="3 4" key="1">
    <citation type="submission" date="2019-06" db="EMBL/GenBank/DDBJ databases">
        <authorList>
            <person name="Li J."/>
        </authorList>
    </citation>
    <scope>NUCLEOTIDE SEQUENCE [LARGE SCALE GENOMIC DNA]</scope>
    <source>
        <strain evidence="3 4">LMG 28165</strain>
    </source>
</reference>
<evidence type="ECO:0000256" key="1">
    <source>
        <dbReference type="SAM" id="SignalP"/>
    </source>
</evidence>